<dbReference type="GO" id="GO:0006629">
    <property type="term" value="P:lipid metabolic process"/>
    <property type="evidence" value="ECO:0007669"/>
    <property type="project" value="UniProtKB-KW"/>
</dbReference>
<reference evidence="6" key="2">
    <citation type="submission" date="2021-06" db="EMBL/GenBank/DDBJ databases">
        <authorList>
            <person name="Alferova V.A."/>
            <person name="Mardanov A.V."/>
            <person name="Beletsky A.V."/>
            <person name="Ravin N.V."/>
            <person name="Osterman I.A."/>
            <person name="Terekhov S.S."/>
        </authorList>
    </citation>
    <scope>NUCLEOTIDE SEQUENCE</scope>
    <source>
        <strain evidence="6">INA-Ac-5812</strain>
    </source>
</reference>
<keyword evidence="5" id="KW-0443">Lipid metabolism</keyword>
<keyword evidence="4" id="KW-0949">S-adenosyl-L-methionine</keyword>
<dbReference type="InterPro" id="IPR050723">
    <property type="entry name" value="CFA/CMAS"/>
</dbReference>
<organism evidence="6">
    <name type="scientific">Streptomyces kanamyceticus</name>
    <dbReference type="NCBI Taxonomy" id="1967"/>
    <lineage>
        <taxon>Bacteria</taxon>
        <taxon>Bacillati</taxon>
        <taxon>Actinomycetota</taxon>
        <taxon>Actinomycetes</taxon>
        <taxon>Kitasatosporales</taxon>
        <taxon>Streptomycetaceae</taxon>
        <taxon>Streptomyces</taxon>
    </lineage>
</organism>
<comment type="similarity">
    <text evidence="1">Belongs to the CFA/CMAS family.</text>
</comment>
<dbReference type="InterPro" id="IPR029063">
    <property type="entry name" value="SAM-dependent_MTases_sf"/>
</dbReference>
<gene>
    <name evidence="6" type="primary">orf63</name>
</gene>
<dbReference type="AlphaFoldDB" id="A0A8F2JFR5"/>
<evidence type="ECO:0000256" key="5">
    <source>
        <dbReference type="ARBA" id="ARBA00023098"/>
    </source>
</evidence>
<evidence type="ECO:0000313" key="6">
    <source>
        <dbReference type="EMBL" id="QWT72319.1"/>
    </source>
</evidence>
<keyword evidence="2 6" id="KW-0489">Methyltransferase</keyword>
<evidence type="ECO:0000256" key="1">
    <source>
        <dbReference type="ARBA" id="ARBA00010815"/>
    </source>
</evidence>
<dbReference type="CDD" id="cd02440">
    <property type="entry name" value="AdoMet_MTases"/>
    <property type="match status" value="1"/>
</dbReference>
<evidence type="ECO:0000256" key="3">
    <source>
        <dbReference type="ARBA" id="ARBA00022679"/>
    </source>
</evidence>
<evidence type="ECO:0000256" key="4">
    <source>
        <dbReference type="ARBA" id="ARBA00022691"/>
    </source>
</evidence>
<evidence type="ECO:0000256" key="2">
    <source>
        <dbReference type="ARBA" id="ARBA00022603"/>
    </source>
</evidence>
<dbReference type="Pfam" id="PF02353">
    <property type="entry name" value="CMAS"/>
    <property type="match status" value="1"/>
</dbReference>
<dbReference type="GO" id="GO:0032259">
    <property type="term" value="P:methylation"/>
    <property type="evidence" value="ECO:0007669"/>
    <property type="project" value="UniProtKB-KW"/>
</dbReference>
<name>A0A8F2JFR5_STRKN</name>
<accession>A0A8F2JFR5</accession>
<dbReference type="GO" id="GO:0008168">
    <property type="term" value="F:methyltransferase activity"/>
    <property type="evidence" value="ECO:0007669"/>
    <property type="project" value="UniProtKB-KW"/>
</dbReference>
<proteinExistence type="inferred from homology"/>
<reference evidence="6" key="1">
    <citation type="journal article" date="2021" name="Angew. Chem. Int. Ed. Engl.">
        <title>Gausemycins A,B - cyclic lipoglycopeptides from Streptomyces sp.</title>
        <authorList>
            <person name="Tyurin A."/>
            <person name="Alferova V."/>
            <person name="Paramonov A."/>
            <person name="Shuvalov M."/>
            <person name="Kudryakova G."/>
            <person name="Rogozhin E."/>
            <person name="Zherebker A."/>
            <person name="Brylev V."/>
            <person name="Chistov A."/>
            <person name="Baranova A."/>
            <person name="Birykov M."/>
            <person name="Ivanov I."/>
            <person name="Prokhorenko I."/>
            <person name="Grammatikova N."/>
            <person name="Kravchenko T."/>
            <person name="Isakova E."/>
            <person name="Mirchink E."/>
            <person name="Gladkikh E."/>
            <person name="Svirshchevskaya E."/>
            <person name="Mardanov A."/>
            <person name="Beletsky A."/>
            <person name="Kocharovskaya M."/>
            <person name="Kulyaeva V."/>
            <person name="Shashkov A."/>
            <person name="Nifantiev N."/>
            <person name="Apt A."/>
            <person name="Majorov K."/>
            <person name="Efimova S."/>
            <person name="Ravin N."/>
            <person name="Nikolaev E."/>
            <person name="Ostroumova O."/>
            <person name="Katrukha G."/>
            <person name="Lapchinskaya O."/>
            <person name="Dontsova O."/>
            <person name="Terekhov S."/>
            <person name="Osterman I."/>
            <person name="Shenkarev Z."/>
            <person name="Korshun V.A."/>
        </authorList>
    </citation>
    <scope>NUCLEOTIDE SEQUENCE</scope>
    <source>
        <strain evidence="6">INA-Ac-5812</strain>
    </source>
</reference>
<sequence length="244" mass="27368">MIIRTEYAKLYMDTQLNHSSGYFTDADMSLDSAQRAKTEAVLRSCRIRPSMRVLDIGCGWGSTARAAADAYRAEVTGITLSSEQHAYAVARETGRPAGRRVDFRLQRWEEFDEPVDRIICVNAFETFENKESFLPHCRALLPPGGVMVMLAVTAERPIFRVTPKGRVVTLGESAGFDVAVSDSLSAHYARTLELFVENLRRNRAEAVALAGEVEVDKQVAHYAQCAEFLRRGMNDMFEFVFTAR</sequence>
<dbReference type="SUPFAM" id="SSF53335">
    <property type="entry name" value="S-adenosyl-L-methionine-dependent methyltransferases"/>
    <property type="match status" value="1"/>
</dbReference>
<dbReference type="PANTHER" id="PTHR43667">
    <property type="entry name" value="CYCLOPROPANE-FATTY-ACYL-PHOSPHOLIPID SYNTHASE"/>
    <property type="match status" value="1"/>
</dbReference>
<protein>
    <submittedName>
        <fullName evidence="6">Class I SAM-dependent methyltransferase</fullName>
    </submittedName>
</protein>
<keyword evidence="3 6" id="KW-0808">Transferase</keyword>
<dbReference type="PANTHER" id="PTHR43667:SF1">
    <property type="entry name" value="CYCLOPROPANE-FATTY-ACYL-PHOSPHOLIPID SYNTHASE"/>
    <property type="match status" value="1"/>
</dbReference>
<dbReference type="Gene3D" id="3.40.50.150">
    <property type="entry name" value="Vaccinia Virus protein VP39"/>
    <property type="match status" value="1"/>
</dbReference>
<dbReference type="EMBL" id="MZ394730">
    <property type="protein sequence ID" value="QWT72319.1"/>
    <property type="molecule type" value="Genomic_DNA"/>
</dbReference>